<evidence type="ECO:0000313" key="3">
    <source>
        <dbReference type="Proteomes" id="UP001107961"/>
    </source>
</evidence>
<keyword evidence="3" id="KW-1185">Reference proteome</keyword>
<reference evidence="2" key="1">
    <citation type="submission" date="2022-01" db="EMBL/GenBank/DDBJ databases">
        <authorList>
            <person name="Karlyshev A.V."/>
            <person name="Jaspars M."/>
        </authorList>
    </citation>
    <scope>NUCLEOTIDE SEQUENCE</scope>
    <source>
        <strain evidence="2">AGSA3-2</strain>
    </source>
</reference>
<feature type="transmembrane region" description="Helical" evidence="1">
    <location>
        <begin position="50"/>
        <end position="74"/>
    </location>
</feature>
<sequence length="75" mass="7897">MDPASAFQVGAGQSWALFALVIAGLGCTAVLLWAAWAYISTFRGWSTNRVLGTIAGGAVIRIALVVLLLSWVFLS</sequence>
<dbReference type="EMBL" id="JAJVKT010000036">
    <property type="protein sequence ID" value="MCE7510997.1"/>
    <property type="molecule type" value="Genomic_DNA"/>
</dbReference>
<proteinExistence type="predicted"/>
<dbReference type="InterPro" id="IPR021676">
    <property type="entry name" value="DUF3262"/>
</dbReference>
<organism evidence="2 3">
    <name type="scientific">Alloalcanivorax xenomutans</name>
    <dbReference type="NCBI Taxonomy" id="1094342"/>
    <lineage>
        <taxon>Bacteria</taxon>
        <taxon>Pseudomonadati</taxon>
        <taxon>Pseudomonadota</taxon>
        <taxon>Gammaproteobacteria</taxon>
        <taxon>Oceanospirillales</taxon>
        <taxon>Alcanivoracaceae</taxon>
        <taxon>Alloalcanivorax</taxon>
    </lineage>
</organism>
<accession>A0A9Q3W9M7</accession>
<keyword evidence="1" id="KW-0472">Membrane</keyword>
<evidence type="ECO:0000256" key="1">
    <source>
        <dbReference type="SAM" id="Phobius"/>
    </source>
</evidence>
<protein>
    <submittedName>
        <fullName evidence="2">TIGR03758 family integrating conjugative element protein</fullName>
    </submittedName>
</protein>
<dbReference type="Proteomes" id="UP001107961">
    <property type="component" value="Unassembled WGS sequence"/>
</dbReference>
<comment type="caution">
    <text evidence="2">The sequence shown here is derived from an EMBL/GenBank/DDBJ whole genome shotgun (WGS) entry which is preliminary data.</text>
</comment>
<feature type="transmembrane region" description="Helical" evidence="1">
    <location>
        <begin position="15"/>
        <end position="38"/>
    </location>
</feature>
<gene>
    <name evidence="2" type="ORF">LZG35_20375</name>
</gene>
<keyword evidence="1" id="KW-0812">Transmembrane</keyword>
<evidence type="ECO:0000313" key="2">
    <source>
        <dbReference type="EMBL" id="MCE7510997.1"/>
    </source>
</evidence>
<dbReference type="AlphaFoldDB" id="A0A9Q3W9M7"/>
<dbReference type="RefSeq" id="WP_063139770.1">
    <property type="nucleotide sequence ID" value="NZ_JAJVKT010000036.1"/>
</dbReference>
<dbReference type="NCBIfam" id="TIGR03758">
    <property type="entry name" value="conj_TIGR03758"/>
    <property type="match status" value="1"/>
</dbReference>
<dbReference type="Pfam" id="PF11660">
    <property type="entry name" value="DUF3262"/>
    <property type="match status" value="1"/>
</dbReference>
<name>A0A9Q3W9M7_9GAMM</name>
<keyword evidence="1" id="KW-1133">Transmembrane helix</keyword>